<dbReference type="SUPFAM" id="SSF53474">
    <property type="entry name" value="alpha/beta-Hydrolases"/>
    <property type="match status" value="1"/>
</dbReference>
<gene>
    <name evidence="3" type="primary">LOC104723348</name>
</gene>
<sequence>MEKSFQRSVLLVTLSLFFIPVSISVPFILFHGIRDQCSNGGVSSFTQLLSNLSSSPGSCLEIGNGNQDSVSMPLTQQANIACEKVKKMKELSHGYNIVAQSQGNLVARGLIEFCDDAPPVFNYISLGGPHAGISDIPKCTSPICKLLKTRVYTDYIQDHIAPSGYIKIPTEMSKYLEHSKYLPKLNNERPNKRNPVFKDRFTSLHNLVLVMFQGDTVVIPKESSWFGYYPDGASTPLLSPQQTKLYTEDWIGLKALDAAGKVKFVSVPGEHLRMAQDEVVKYVVPYLKNQPAVSSECRYNRKAMETTLHP</sequence>
<dbReference type="Proteomes" id="UP000694864">
    <property type="component" value="Chromosome 11"/>
</dbReference>
<dbReference type="PANTHER" id="PTHR11247">
    <property type="entry name" value="PALMITOYL-PROTEIN THIOESTERASE/DOLICHYLDIPHOSPHATASE 1"/>
    <property type="match status" value="1"/>
</dbReference>
<evidence type="ECO:0000256" key="1">
    <source>
        <dbReference type="ARBA" id="ARBA00022801"/>
    </source>
</evidence>
<evidence type="ECO:0000313" key="2">
    <source>
        <dbReference type="Proteomes" id="UP000694864"/>
    </source>
</evidence>
<dbReference type="Pfam" id="PF02089">
    <property type="entry name" value="Palm_thioest"/>
    <property type="match status" value="1"/>
</dbReference>
<name>A0ABM0UEI9_CAMSA</name>
<evidence type="ECO:0000313" key="3">
    <source>
        <dbReference type="RefSeq" id="XP_010439997.1"/>
    </source>
</evidence>
<protein>
    <submittedName>
        <fullName evidence="3">Palmitoyl-protein thioesterase 3-like</fullName>
    </submittedName>
</protein>
<organism evidence="2 3">
    <name type="scientific">Camelina sativa</name>
    <name type="common">False flax</name>
    <name type="synonym">Myagrum sativum</name>
    <dbReference type="NCBI Taxonomy" id="90675"/>
    <lineage>
        <taxon>Eukaryota</taxon>
        <taxon>Viridiplantae</taxon>
        <taxon>Streptophyta</taxon>
        <taxon>Embryophyta</taxon>
        <taxon>Tracheophyta</taxon>
        <taxon>Spermatophyta</taxon>
        <taxon>Magnoliopsida</taxon>
        <taxon>eudicotyledons</taxon>
        <taxon>Gunneridae</taxon>
        <taxon>Pentapetalae</taxon>
        <taxon>rosids</taxon>
        <taxon>malvids</taxon>
        <taxon>Brassicales</taxon>
        <taxon>Brassicaceae</taxon>
        <taxon>Camelineae</taxon>
        <taxon>Camelina</taxon>
    </lineage>
</organism>
<dbReference type="InterPro" id="IPR029058">
    <property type="entry name" value="AB_hydrolase_fold"/>
</dbReference>
<dbReference type="RefSeq" id="XP_010439997.1">
    <property type="nucleotide sequence ID" value="XM_010441695.2"/>
</dbReference>
<reference evidence="2" key="1">
    <citation type="journal article" date="2014" name="Nat. Commun.">
        <title>The emerging biofuel crop Camelina sativa retains a highly undifferentiated hexaploid genome structure.</title>
        <authorList>
            <person name="Kagale S."/>
            <person name="Koh C."/>
            <person name="Nixon J."/>
            <person name="Bollina V."/>
            <person name="Clarke W.E."/>
            <person name="Tuteja R."/>
            <person name="Spillane C."/>
            <person name="Robinson S.J."/>
            <person name="Links M.G."/>
            <person name="Clarke C."/>
            <person name="Higgins E.E."/>
            <person name="Huebert T."/>
            <person name="Sharpe A.G."/>
            <person name="Parkin I.A."/>
        </authorList>
    </citation>
    <scope>NUCLEOTIDE SEQUENCE [LARGE SCALE GENOMIC DNA]</scope>
    <source>
        <strain evidence="2">cv. DH55</strain>
    </source>
</reference>
<proteinExistence type="predicted"/>
<keyword evidence="2" id="KW-1185">Reference proteome</keyword>
<dbReference type="PANTHER" id="PTHR11247:SF76">
    <property type="entry name" value="ALPHA_BETA-HYDROLASES SUPERFAMILY PROTEIN"/>
    <property type="match status" value="1"/>
</dbReference>
<dbReference type="Gene3D" id="3.40.50.1820">
    <property type="entry name" value="alpha/beta hydrolase"/>
    <property type="match status" value="1"/>
</dbReference>
<reference evidence="3" key="2">
    <citation type="submission" date="2025-08" db="UniProtKB">
        <authorList>
            <consortium name="RefSeq"/>
        </authorList>
    </citation>
    <scope>IDENTIFICATION</scope>
    <source>
        <tissue evidence="3">Leaf</tissue>
    </source>
</reference>
<accession>A0ABM0UEI9</accession>
<dbReference type="GeneID" id="104723348"/>
<keyword evidence="1" id="KW-0378">Hydrolase</keyword>